<dbReference type="Pfam" id="PF13456">
    <property type="entry name" value="RVT_3"/>
    <property type="match status" value="1"/>
</dbReference>
<dbReference type="SUPFAM" id="SSF53098">
    <property type="entry name" value="Ribonuclease H-like"/>
    <property type="match status" value="1"/>
</dbReference>
<accession>A0ABQ7DMM8</accession>
<reference evidence="3 4" key="1">
    <citation type="journal article" date="2020" name="BMC Genomics">
        <title>Intraspecific diversification of the crop wild relative Brassica cretica Lam. using demographic model selection.</title>
        <authorList>
            <person name="Kioukis A."/>
            <person name="Michalopoulou V.A."/>
            <person name="Briers L."/>
            <person name="Pirintsos S."/>
            <person name="Studholme D.J."/>
            <person name="Pavlidis P."/>
            <person name="Sarris P.F."/>
        </authorList>
    </citation>
    <scope>NUCLEOTIDE SEQUENCE [LARGE SCALE GENOMIC DNA]</scope>
    <source>
        <strain evidence="4">cv. PFS-1207/04</strain>
    </source>
</reference>
<proteinExistence type="predicted"/>
<dbReference type="InterPro" id="IPR012337">
    <property type="entry name" value="RNaseH-like_sf"/>
</dbReference>
<evidence type="ECO:0000259" key="2">
    <source>
        <dbReference type="Pfam" id="PF13456"/>
    </source>
</evidence>
<dbReference type="InterPro" id="IPR052929">
    <property type="entry name" value="RNase_H-like_EbsB-rel"/>
</dbReference>
<dbReference type="Gene3D" id="3.30.420.10">
    <property type="entry name" value="Ribonuclease H-like superfamily/Ribonuclease H"/>
    <property type="match status" value="1"/>
</dbReference>
<dbReference type="InterPro" id="IPR044730">
    <property type="entry name" value="RNase_H-like_dom_plant"/>
</dbReference>
<gene>
    <name evidence="3" type="ORF">DY000_02034163</name>
</gene>
<evidence type="ECO:0000313" key="4">
    <source>
        <dbReference type="Proteomes" id="UP000266723"/>
    </source>
</evidence>
<evidence type="ECO:0000313" key="3">
    <source>
        <dbReference type="EMBL" id="KAF3579258.1"/>
    </source>
</evidence>
<feature type="compositionally biased region" description="Acidic residues" evidence="1">
    <location>
        <begin position="23"/>
        <end position="32"/>
    </location>
</feature>
<organism evidence="3 4">
    <name type="scientific">Brassica cretica</name>
    <name type="common">Mustard</name>
    <dbReference type="NCBI Taxonomy" id="69181"/>
    <lineage>
        <taxon>Eukaryota</taxon>
        <taxon>Viridiplantae</taxon>
        <taxon>Streptophyta</taxon>
        <taxon>Embryophyta</taxon>
        <taxon>Tracheophyta</taxon>
        <taxon>Spermatophyta</taxon>
        <taxon>Magnoliopsida</taxon>
        <taxon>eudicotyledons</taxon>
        <taxon>Gunneridae</taxon>
        <taxon>Pentapetalae</taxon>
        <taxon>rosids</taxon>
        <taxon>malvids</taxon>
        <taxon>Brassicales</taxon>
        <taxon>Brassicaceae</taxon>
        <taxon>Brassiceae</taxon>
        <taxon>Brassica</taxon>
    </lineage>
</organism>
<dbReference type="InterPro" id="IPR002156">
    <property type="entry name" value="RNaseH_domain"/>
</dbReference>
<name>A0ABQ7DMM8_BRACR</name>
<dbReference type="PANTHER" id="PTHR47074:SF49">
    <property type="entry name" value="POLYNUCLEOTIDYL TRANSFERASE, RIBONUCLEASE H-LIKE SUPERFAMILY PROTEIN"/>
    <property type="match status" value="1"/>
</dbReference>
<dbReference type="InterPro" id="IPR036397">
    <property type="entry name" value="RNaseH_sf"/>
</dbReference>
<dbReference type="EMBL" id="QGKV02000649">
    <property type="protein sequence ID" value="KAF3579258.1"/>
    <property type="molecule type" value="Genomic_DNA"/>
</dbReference>
<evidence type="ECO:0000256" key="1">
    <source>
        <dbReference type="SAM" id="MobiDB-lite"/>
    </source>
</evidence>
<dbReference type="CDD" id="cd06222">
    <property type="entry name" value="RNase_H_like"/>
    <property type="match status" value="1"/>
</dbReference>
<dbReference type="Proteomes" id="UP000266723">
    <property type="component" value="Unassembled WGS sequence"/>
</dbReference>
<dbReference type="PANTHER" id="PTHR47074">
    <property type="entry name" value="BNAC02G40300D PROTEIN"/>
    <property type="match status" value="1"/>
</dbReference>
<feature type="region of interest" description="Disordered" evidence="1">
    <location>
        <begin position="1"/>
        <end position="32"/>
    </location>
</feature>
<keyword evidence="4" id="KW-1185">Reference proteome</keyword>
<protein>
    <recommendedName>
        <fullName evidence="2">RNase H type-1 domain-containing protein</fullName>
    </recommendedName>
</protein>
<feature type="domain" description="RNase H type-1" evidence="2">
    <location>
        <begin position="178"/>
        <end position="303"/>
    </location>
</feature>
<sequence>MEVFLEPNGDANVVQEENVQEKVEEEEDDLHEENANEYDELWSNQAMQTMYSDELNDEKMNNPINPFGTRRDGKELLKRKSWMESVEGNKLMFNRLERGESSGPKRSNALPWICWTLWTLRNQLMFENRHQSAIEVFTRALGAFKEWESAQPIKQNPNPKSLPITRDAVGYPLEIICNTDASWKGGTRSAGLAWIFTDFASEELHRGSSAQNFVSSPCMAEALAIREALLQAASLNYRHICIKSDSQVLVHTISSRRRSSELFGVLADIDDLAFSSSSSFLSCRYTFIPRSFNGPADGLAKSCLPAHLISSPSIVT</sequence>
<comment type="caution">
    <text evidence="3">The sequence shown here is derived from an EMBL/GenBank/DDBJ whole genome shotgun (WGS) entry which is preliminary data.</text>
</comment>